<dbReference type="Gene3D" id="2.160.10.10">
    <property type="entry name" value="Hexapeptide repeat proteins"/>
    <property type="match status" value="1"/>
</dbReference>
<evidence type="ECO:0000256" key="6">
    <source>
        <dbReference type="ARBA" id="ARBA00023315"/>
    </source>
</evidence>
<dbReference type="InterPro" id="IPR001451">
    <property type="entry name" value="Hexapep"/>
</dbReference>
<dbReference type="NCBIfam" id="NF002060">
    <property type="entry name" value="PRK00892.1"/>
    <property type="match status" value="1"/>
</dbReference>
<name>A0A2W5H4P7_9SPHI</name>
<reference evidence="9 10" key="1">
    <citation type="submission" date="2017-11" db="EMBL/GenBank/DDBJ databases">
        <title>Infants hospitalized years apart are colonized by the same room-sourced microbial strains.</title>
        <authorList>
            <person name="Brooks B."/>
            <person name="Olm M.R."/>
            <person name="Firek B.A."/>
            <person name="Baker R."/>
            <person name="Thomas B.C."/>
            <person name="Morowitz M.J."/>
            <person name="Banfield J.F."/>
        </authorList>
    </citation>
    <scope>NUCLEOTIDE SEQUENCE [LARGE SCALE GENOMIC DNA]</scope>
    <source>
        <strain evidence="9">S2_009_000_R2_76</strain>
    </source>
</reference>
<feature type="domain" description="UDP-3-O-[3-hydroxymyristoyl] glucosamine N-acyltransferase non-repeat region" evidence="8">
    <location>
        <begin position="22"/>
        <end position="89"/>
    </location>
</feature>
<evidence type="ECO:0000259" key="8">
    <source>
        <dbReference type="Pfam" id="PF04613"/>
    </source>
</evidence>
<evidence type="ECO:0000256" key="5">
    <source>
        <dbReference type="ARBA" id="ARBA00023098"/>
    </source>
</evidence>
<evidence type="ECO:0000256" key="2">
    <source>
        <dbReference type="ARBA" id="ARBA00022556"/>
    </source>
</evidence>
<dbReference type="NCBIfam" id="TIGR01853">
    <property type="entry name" value="lipid_A_lpxD"/>
    <property type="match status" value="1"/>
</dbReference>
<dbReference type="AlphaFoldDB" id="A0A2W5H4P7"/>
<keyword evidence="5 7" id="KW-0443">Lipid metabolism</keyword>
<comment type="caution">
    <text evidence="9">The sequence shown here is derived from an EMBL/GenBank/DDBJ whole genome shotgun (WGS) entry which is preliminary data.</text>
</comment>
<sequence>MQFTAEQIAQIIGARVEGNPQTVVSGFGKIEEAKEGELSFLSNPKYEDFLYTTGASLVIVSEDLVLKQPVTATLLRAKDSYAAFAILLNAYAQMRTSHLKGIEDGAFVHPNAKIGENVYIARFAYISAGATIGDNTVIYPGVFIGEKAKIGTNCVVNSNVSVYHDCIIGNNAIIHAGAVIGSDGFGFAPNPDGTYSKIPQIGIVIVGNNVEIGANTCIDRSTMGATVIKDGVKLDNLVQIAHNAEIGENTALAALSGISGSTKLGKNVIMGGQSGTVGHIHIADFTKVNAQSGVNKSITKPNTSVTGTPAYDYMPMIKAQVTARSLPEMEKRLKTLELELAELKNSLSK</sequence>
<evidence type="ECO:0000256" key="3">
    <source>
        <dbReference type="ARBA" id="ARBA00022679"/>
    </source>
</evidence>
<proteinExistence type="inferred from homology"/>
<dbReference type="EC" id="2.3.1.191" evidence="7"/>
<comment type="similarity">
    <text evidence="7">Belongs to the transferase hexapeptide repeat family. LpxD subfamily.</text>
</comment>
<protein>
    <recommendedName>
        <fullName evidence="7">UDP-3-O-acylglucosamine N-acyltransferase</fullName>
        <ecNumber evidence="7">2.3.1.191</ecNumber>
    </recommendedName>
</protein>
<dbReference type="GO" id="GO:0016020">
    <property type="term" value="C:membrane"/>
    <property type="evidence" value="ECO:0007669"/>
    <property type="project" value="GOC"/>
</dbReference>
<keyword evidence="1 7" id="KW-0444">Lipid biosynthesis</keyword>
<keyword evidence="6 7" id="KW-0012">Acyltransferase</keyword>
<dbReference type="Gene3D" id="3.40.1390.10">
    <property type="entry name" value="MurE/MurF, N-terminal domain"/>
    <property type="match status" value="1"/>
</dbReference>
<keyword evidence="3 7" id="KW-0808">Transferase</keyword>
<evidence type="ECO:0000313" key="9">
    <source>
        <dbReference type="EMBL" id="PZP50542.1"/>
    </source>
</evidence>
<keyword evidence="4 7" id="KW-0677">Repeat</keyword>
<evidence type="ECO:0000256" key="4">
    <source>
        <dbReference type="ARBA" id="ARBA00022737"/>
    </source>
</evidence>
<accession>A0A2W5H4P7</accession>
<dbReference type="EMBL" id="QFOI01000063">
    <property type="protein sequence ID" value="PZP50542.1"/>
    <property type="molecule type" value="Genomic_DNA"/>
</dbReference>
<dbReference type="Pfam" id="PF04613">
    <property type="entry name" value="LpxD"/>
    <property type="match status" value="1"/>
</dbReference>
<dbReference type="InterPro" id="IPR007691">
    <property type="entry name" value="LpxD"/>
</dbReference>
<gene>
    <name evidence="7 9" type="primary">lpxD</name>
    <name evidence="9" type="ORF">DI598_05310</name>
</gene>
<comment type="catalytic activity">
    <reaction evidence="7">
        <text>a UDP-3-O-[(3R)-3-hydroxyacyl]-alpha-D-glucosamine + a (3R)-hydroxyacyl-[ACP] = a UDP-2-N,3-O-bis[(3R)-3-hydroxyacyl]-alpha-D-glucosamine + holo-[ACP] + H(+)</text>
        <dbReference type="Rhea" id="RHEA:53836"/>
        <dbReference type="Rhea" id="RHEA-COMP:9685"/>
        <dbReference type="Rhea" id="RHEA-COMP:9945"/>
        <dbReference type="ChEBI" id="CHEBI:15378"/>
        <dbReference type="ChEBI" id="CHEBI:64479"/>
        <dbReference type="ChEBI" id="CHEBI:78827"/>
        <dbReference type="ChEBI" id="CHEBI:137740"/>
        <dbReference type="ChEBI" id="CHEBI:137748"/>
        <dbReference type="EC" id="2.3.1.191"/>
    </reaction>
</comment>
<evidence type="ECO:0000256" key="1">
    <source>
        <dbReference type="ARBA" id="ARBA00022516"/>
    </source>
</evidence>
<dbReference type="GO" id="GO:0103118">
    <property type="term" value="F:UDP-3-O-[(3R)-3-hydroxyacyl]-glucosamine N-acyltransferase activity"/>
    <property type="evidence" value="ECO:0007669"/>
    <property type="project" value="UniProtKB-EC"/>
</dbReference>
<dbReference type="PANTHER" id="PTHR43378:SF2">
    <property type="entry name" value="UDP-3-O-ACYLGLUCOSAMINE N-ACYLTRANSFERASE 1, MITOCHONDRIAL-RELATED"/>
    <property type="match status" value="1"/>
</dbReference>
<dbReference type="Pfam" id="PF00132">
    <property type="entry name" value="Hexapep"/>
    <property type="match status" value="2"/>
</dbReference>
<dbReference type="CDD" id="cd03352">
    <property type="entry name" value="LbH_LpxD"/>
    <property type="match status" value="1"/>
</dbReference>
<dbReference type="PANTHER" id="PTHR43378">
    <property type="entry name" value="UDP-3-O-ACYLGLUCOSAMINE N-ACYLTRANSFERASE"/>
    <property type="match status" value="1"/>
</dbReference>
<feature type="active site" description="Proton acceptor" evidence="7">
    <location>
        <position position="242"/>
    </location>
</feature>
<dbReference type="SUPFAM" id="SSF51161">
    <property type="entry name" value="Trimeric LpxA-like enzymes"/>
    <property type="match status" value="1"/>
</dbReference>
<dbReference type="HAMAP" id="MF_00523">
    <property type="entry name" value="LpxD"/>
    <property type="match status" value="1"/>
</dbReference>
<dbReference type="InterPro" id="IPR011004">
    <property type="entry name" value="Trimer_LpxA-like_sf"/>
</dbReference>
<comment type="pathway">
    <text evidence="7">Bacterial outer membrane biogenesis; LPS lipid A biosynthesis.</text>
</comment>
<dbReference type="GO" id="GO:0009245">
    <property type="term" value="P:lipid A biosynthetic process"/>
    <property type="evidence" value="ECO:0007669"/>
    <property type="project" value="UniProtKB-UniRule"/>
</dbReference>
<comment type="subunit">
    <text evidence="7">Homotrimer.</text>
</comment>
<dbReference type="InterPro" id="IPR020573">
    <property type="entry name" value="UDP_GlcNAc_AcTrfase_non-rep"/>
</dbReference>
<dbReference type="Proteomes" id="UP000249645">
    <property type="component" value="Unassembled WGS sequence"/>
</dbReference>
<evidence type="ECO:0000313" key="10">
    <source>
        <dbReference type="Proteomes" id="UP000249645"/>
    </source>
</evidence>
<organism evidence="9 10">
    <name type="scientific">Pseudopedobacter saltans</name>
    <dbReference type="NCBI Taxonomy" id="151895"/>
    <lineage>
        <taxon>Bacteria</taxon>
        <taxon>Pseudomonadati</taxon>
        <taxon>Bacteroidota</taxon>
        <taxon>Sphingobacteriia</taxon>
        <taxon>Sphingobacteriales</taxon>
        <taxon>Sphingobacteriaceae</taxon>
        <taxon>Pseudopedobacter</taxon>
    </lineage>
</organism>
<dbReference type="GO" id="GO:0016410">
    <property type="term" value="F:N-acyltransferase activity"/>
    <property type="evidence" value="ECO:0007669"/>
    <property type="project" value="InterPro"/>
</dbReference>
<evidence type="ECO:0000256" key="7">
    <source>
        <dbReference type="HAMAP-Rule" id="MF_00523"/>
    </source>
</evidence>
<dbReference type="UniPathway" id="UPA00973"/>
<keyword evidence="2 7" id="KW-0441">Lipid A biosynthesis</keyword>
<comment type="function">
    <text evidence="7">Catalyzes the N-acylation of UDP-3-O-acylglucosamine using 3-hydroxyacyl-ACP as the acyl donor. Is involved in the biosynthesis of lipid A, a phosphorylated glycolipid that anchors the lipopolysaccharide to the outer membrane of the cell.</text>
</comment>